<dbReference type="PROSITE" id="PS51257">
    <property type="entry name" value="PROKAR_LIPOPROTEIN"/>
    <property type="match status" value="1"/>
</dbReference>
<feature type="region of interest" description="Disordered" evidence="1">
    <location>
        <begin position="25"/>
        <end position="54"/>
    </location>
</feature>
<protein>
    <recommendedName>
        <fullName evidence="3">DUF8094 domain-containing protein</fullName>
    </recommendedName>
</protein>
<dbReference type="InterPro" id="IPR058407">
    <property type="entry name" value="DUF8094"/>
</dbReference>
<feature type="chain" id="PRO_5046084724" description="DUF8094 domain-containing protein" evidence="2">
    <location>
        <begin position="25"/>
        <end position="353"/>
    </location>
</feature>
<feature type="compositionally biased region" description="Low complexity" evidence="1">
    <location>
        <begin position="32"/>
        <end position="48"/>
    </location>
</feature>
<dbReference type="Proteomes" id="UP001595698">
    <property type="component" value="Unassembled WGS sequence"/>
</dbReference>
<evidence type="ECO:0000256" key="2">
    <source>
        <dbReference type="SAM" id="SignalP"/>
    </source>
</evidence>
<dbReference type="Pfam" id="PF26366">
    <property type="entry name" value="DUF8094"/>
    <property type="match status" value="1"/>
</dbReference>
<name>A0ABV8F8R0_9ACTN</name>
<proteinExistence type="predicted"/>
<feature type="signal peptide" evidence="2">
    <location>
        <begin position="1"/>
        <end position="24"/>
    </location>
</feature>
<dbReference type="RefSeq" id="WP_386193283.1">
    <property type="nucleotide sequence ID" value="NZ_JBHSBC010000032.1"/>
</dbReference>
<accession>A0ABV8F8R0</accession>
<keyword evidence="5" id="KW-1185">Reference proteome</keyword>
<evidence type="ECO:0000259" key="3">
    <source>
        <dbReference type="Pfam" id="PF26366"/>
    </source>
</evidence>
<sequence length="353" mass="37267">MRGRGGRGLLVFTLALMTATAACADQGGGSREQGAQGAQGAQTSGPASSPVPAALREPPVTLAEAGRALSSVLGAQAVLESATPHLEADRRNLLEQTRDSQEALTMAAFNSTPGPLPHYTWGRPELLVPRVQRAPFWFAAVVEREDSAGERRPAVLVLTKYGGHEWYLSSTSLLDPGERIPEIAKDAGGYATELDDDDPTTAISPRLMAPLHATSAEEGSAGFAAGLIEKGPHTTDYAEEIEGKRPKYKSDCLGYDSIFGASNYPVHALRTADGGSMIMYSLIRTTTVTAKIEPCADIRVPPNAERLASATGARKELRTVETHQYVSTVPAKTGKGLARVIGYLGGVTKVSAN</sequence>
<evidence type="ECO:0000313" key="4">
    <source>
        <dbReference type="EMBL" id="MFC3983875.1"/>
    </source>
</evidence>
<evidence type="ECO:0000256" key="1">
    <source>
        <dbReference type="SAM" id="MobiDB-lite"/>
    </source>
</evidence>
<comment type="caution">
    <text evidence="4">The sequence shown here is derived from an EMBL/GenBank/DDBJ whole genome shotgun (WGS) entry which is preliminary data.</text>
</comment>
<feature type="domain" description="DUF8094" evidence="3">
    <location>
        <begin position="118"/>
        <end position="350"/>
    </location>
</feature>
<evidence type="ECO:0000313" key="5">
    <source>
        <dbReference type="Proteomes" id="UP001595698"/>
    </source>
</evidence>
<organism evidence="4 5">
    <name type="scientific">Streptosporangium jomthongense</name>
    <dbReference type="NCBI Taxonomy" id="1193683"/>
    <lineage>
        <taxon>Bacteria</taxon>
        <taxon>Bacillati</taxon>
        <taxon>Actinomycetota</taxon>
        <taxon>Actinomycetes</taxon>
        <taxon>Streptosporangiales</taxon>
        <taxon>Streptosporangiaceae</taxon>
        <taxon>Streptosporangium</taxon>
    </lineage>
</organism>
<dbReference type="EMBL" id="JBHSBC010000032">
    <property type="protein sequence ID" value="MFC3983875.1"/>
    <property type="molecule type" value="Genomic_DNA"/>
</dbReference>
<reference evidence="5" key="1">
    <citation type="journal article" date="2019" name="Int. J. Syst. Evol. Microbiol.">
        <title>The Global Catalogue of Microorganisms (GCM) 10K type strain sequencing project: providing services to taxonomists for standard genome sequencing and annotation.</title>
        <authorList>
            <consortium name="The Broad Institute Genomics Platform"/>
            <consortium name="The Broad Institute Genome Sequencing Center for Infectious Disease"/>
            <person name="Wu L."/>
            <person name="Ma J."/>
        </authorList>
    </citation>
    <scope>NUCLEOTIDE SEQUENCE [LARGE SCALE GENOMIC DNA]</scope>
    <source>
        <strain evidence="5">TBRC 7912</strain>
    </source>
</reference>
<gene>
    <name evidence="4" type="ORF">ACFOYY_27350</name>
</gene>
<keyword evidence="2" id="KW-0732">Signal</keyword>